<accession>A0A816LVY3</accession>
<sequence length="42" mass="4697">MANMLSQPGASSWRRYLVMDCGKTEQETSEGSNIVFQQLAEC</sequence>
<gene>
    <name evidence="1" type="ORF">DARMORV10_C07P19430.1</name>
</gene>
<protein>
    <submittedName>
        <fullName evidence="1">(rape) hypothetical protein</fullName>
    </submittedName>
</protein>
<dbReference type="AlphaFoldDB" id="A0A816LVY3"/>
<dbReference type="EMBL" id="HG994371">
    <property type="protein sequence ID" value="CAF1975751.1"/>
    <property type="molecule type" value="Genomic_DNA"/>
</dbReference>
<reference evidence="1" key="1">
    <citation type="submission" date="2021-01" db="EMBL/GenBank/DDBJ databases">
        <authorList>
            <consortium name="Genoscope - CEA"/>
            <person name="William W."/>
        </authorList>
    </citation>
    <scope>NUCLEOTIDE SEQUENCE</scope>
</reference>
<organism evidence="1">
    <name type="scientific">Brassica napus</name>
    <name type="common">Rape</name>
    <dbReference type="NCBI Taxonomy" id="3708"/>
    <lineage>
        <taxon>Eukaryota</taxon>
        <taxon>Viridiplantae</taxon>
        <taxon>Streptophyta</taxon>
        <taxon>Embryophyta</taxon>
        <taxon>Tracheophyta</taxon>
        <taxon>Spermatophyta</taxon>
        <taxon>Magnoliopsida</taxon>
        <taxon>eudicotyledons</taxon>
        <taxon>Gunneridae</taxon>
        <taxon>Pentapetalae</taxon>
        <taxon>rosids</taxon>
        <taxon>malvids</taxon>
        <taxon>Brassicales</taxon>
        <taxon>Brassicaceae</taxon>
        <taxon>Brassiceae</taxon>
        <taxon>Brassica</taxon>
    </lineage>
</organism>
<evidence type="ECO:0000313" key="1">
    <source>
        <dbReference type="EMBL" id="CAF1975751.1"/>
    </source>
</evidence>
<dbReference type="Proteomes" id="UP001295469">
    <property type="component" value="Chromosome C07"/>
</dbReference>
<proteinExistence type="predicted"/>
<name>A0A816LVY3_BRANA</name>